<evidence type="ECO:0000313" key="2">
    <source>
        <dbReference type="EMBL" id="CAB4777785.1"/>
    </source>
</evidence>
<reference evidence="2" key="1">
    <citation type="submission" date="2020-05" db="EMBL/GenBank/DDBJ databases">
        <authorList>
            <person name="Chiriac C."/>
            <person name="Salcher M."/>
            <person name="Ghai R."/>
            <person name="Kavagutti S V."/>
        </authorList>
    </citation>
    <scope>NUCLEOTIDE SEQUENCE</scope>
</reference>
<dbReference type="InterPro" id="IPR001375">
    <property type="entry name" value="Peptidase_S9_cat"/>
</dbReference>
<dbReference type="SUPFAM" id="SSF101898">
    <property type="entry name" value="NHL repeat"/>
    <property type="match status" value="1"/>
</dbReference>
<dbReference type="GO" id="GO:0008236">
    <property type="term" value="F:serine-type peptidase activity"/>
    <property type="evidence" value="ECO:0007669"/>
    <property type="project" value="InterPro"/>
</dbReference>
<name>A0A6J6W2Z2_9ZZZZ</name>
<dbReference type="Pfam" id="PF00326">
    <property type="entry name" value="Peptidase_S9"/>
    <property type="match status" value="1"/>
</dbReference>
<dbReference type="Gene3D" id="3.40.50.1820">
    <property type="entry name" value="alpha/beta hydrolase"/>
    <property type="match status" value="1"/>
</dbReference>
<proteinExistence type="predicted"/>
<evidence type="ECO:0000259" key="1">
    <source>
        <dbReference type="Pfam" id="PF00326"/>
    </source>
</evidence>
<dbReference type="SUPFAM" id="SSF53474">
    <property type="entry name" value="alpha/beta-Hydrolases"/>
    <property type="match status" value="1"/>
</dbReference>
<feature type="domain" description="Peptidase S9 prolyl oligopeptidase catalytic" evidence="1">
    <location>
        <begin position="413"/>
        <end position="611"/>
    </location>
</feature>
<sequence length="613" mass="67548">MRLEARYNQLVEERPFIDWLPPFTPTQASVATPTFTAVRAWGKGVGLLRNTGDSGSAQLWRFRQGEWSAISASSEKVGSALYGYGAPAWTPFGSHRALCLVPSRGVIQMYDDSGLAIRSFPVEGRQQGFLVRWSKREFAYVADFGPEDGRAIIVVDVERGQARTVWRTADFIGGLSVDVATGRVAWHAWPSGTMPWETAQVWTANRAYTYLSANVLAGSVHHAAMNPVWIHGDLFFQYEQEEHFRPTRSHGGEIAVASAVGGESLSDWFFGWTWTAGLGKSTAHVTVRSSTTSIYLWRKDGSVELVDSSPVGIQEVAGGDKSLWVTGSDQCVGSSLWRYRVKGKSWQRVSPPNPNEMDADEVSLSELRSTDSGVPFVYYEPTNPSFVAPTEDRPGLIIDIHGGPTAYAKRGLRTTTQFFVQSGFAFASVDYRGSVGYGAPYRRSLNGHYGEYDVDDIRDVARFLIGRGEVDASRVFVRGGSSGGLTALLAAEDQIFAGAIAHYPVTDAQRLNHATHEVEGRYLEDLIGTLPESASQFDAVSPHYRTDFPRRVLITHGIDDRVIPVQLVRDYVTRLRGAGVDVTYLEFEGEGHGYRGLDVQSQVLAAEHNFLRG</sequence>
<gene>
    <name evidence="2" type="ORF">UFOPK2958_00309</name>
</gene>
<dbReference type="AlphaFoldDB" id="A0A6J6W2Z2"/>
<dbReference type="PANTHER" id="PTHR43056:SF5">
    <property type="entry name" value="PEPTIDASE S9 PROLYL OLIGOPEPTIDASE CATALYTIC DOMAIN-CONTAINING PROTEIN"/>
    <property type="match status" value="1"/>
</dbReference>
<dbReference type="PANTHER" id="PTHR43056">
    <property type="entry name" value="PEPTIDASE S9 PROLYL OLIGOPEPTIDASE"/>
    <property type="match status" value="1"/>
</dbReference>
<dbReference type="InterPro" id="IPR050585">
    <property type="entry name" value="Xaa-Pro_dipeptidyl-ppase/CocE"/>
</dbReference>
<organism evidence="2">
    <name type="scientific">freshwater metagenome</name>
    <dbReference type="NCBI Taxonomy" id="449393"/>
    <lineage>
        <taxon>unclassified sequences</taxon>
        <taxon>metagenomes</taxon>
        <taxon>ecological metagenomes</taxon>
    </lineage>
</organism>
<accession>A0A6J6W2Z2</accession>
<dbReference type="EMBL" id="CAFAAB010000021">
    <property type="protein sequence ID" value="CAB4777785.1"/>
    <property type="molecule type" value="Genomic_DNA"/>
</dbReference>
<dbReference type="InterPro" id="IPR029058">
    <property type="entry name" value="AB_hydrolase_fold"/>
</dbReference>
<dbReference type="GO" id="GO:0006508">
    <property type="term" value="P:proteolysis"/>
    <property type="evidence" value="ECO:0007669"/>
    <property type="project" value="InterPro"/>
</dbReference>
<protein>
    <submittedName>
        <fullName evidence="2">Unannotated protein</fullName>
    </submittedName>
</protein>